<evidence type="ECO:0000313" key="2">
    <source>
        <dbReference type="EMBL" id="ACV22554.1"/>
    </source>
</evidence>
<organism evidence="2 3">
    <name type="scientific">Slackia heliotrinireducens (strain ATCC 29202 / DSM 20476 / NCTC 11029 / RHS 1)</name>
    <name type="common">Peptococcus heliotrinreducens</name>
    <dbReference type="NCBI Taxonomy" id="471855"/>
    <lineage>
        <taxon>Bacteria</taxon>
        <taxon>Bacillati</taxon>
        <taxon>Actinomycetota</taxon>
        <taxon>Coriobacteriia</taxon>
        <taxon>Eggerthellales</taxon>
        <taxon>Eggerthellaceae</taxon>
        <taxon>Slackia</taxon>
    </lineage>
</organism>
<dbReference type="Pfam" id="PF13566">
    <property type="entry name" value="DUF4130"/>
    <property type="match status" value="1"/>
</dbReference>
<protein>
    <recommendedName>
        <fullName evidence="1">DUF4130 domain-containing protein</fullName>
    </recommendedName>
</protein>
<dbReference type="KEGG" id="shi:Shel_15340"/>
<evidence type="ECO:0000259" key="1">
    <source>
        <dbReference type="Pfam" id="PF13566"/>
    </source>
</evidence>
<sequence>MEPIAYVYDDTLEGLLTAIFTAYARHEDPEDVVPAGLIQPRLGQEVVSVETDFELAERVRAGLVKTCGKHAFEVLKRVSLAADGRRGSIGLAFVRYAMNHGRQTFSNSMHPAVFDAERLVKSVEEEREKWKQFLRFSEVDGGVYVARCNPCANVVPLLMPGFAARFNVQPFMIYDEVHNLAGVYDMRRWVLVTTDAVHVPDPTLKDNLMRAAWKTFYDALSVEDRYNPELRRQLMPKRYWKYLVELKPNQAGLSTLGD</sequence>
<dbReference type="HOGENOM" id="CLU_068835_0_0_11"/>
<reference evidence="2 3" key="1">
    <citation type="journal article" date="2009" name="Stand. Genomic Sci.">
        <title>Complete genome sequence of Slackia heliotrinireducens type strain (RHS 1).</title>
        <authorList>
            <person name="Pukall R."/>
            <person name="Lapidus A."/>
            <person name="Nolan M."/>
            <person name="Copeland A."/>
            <person name="Glavina Del Rio T."/>
            <person name="Lucas S."/>
            <person name="Chen F."/>
            <person name="Tice H."/>
            <person name="Cheng J.F."/>
            <person name="Chertkov O."/>
            <person name="Bruce D."/>
            <person name="Goodwin L."/>
            <person name="Kuske C."/>
            <person name="Brettin T."/>
            <person name="Detter J.C."/>
            <person name="Han C."/>
            <person name="Pitluck S."/>
            <person name="Pati A."/>
            <person name="Mavrommatis K."/>
            <person name="Ivanova N."/>
            <person name="Ovchinnikova G."/>
            <person name="Chen A."/>
            <person name="Palaniappan K."/>
            <person name="Schneider S."/>
            <person name="Rohde M."/>
            <person name="Chain P."/>
            <person name="D'haeseleer P."/>
            <person name="Goker M."/>
            <person name="Bristow J."/>
            <person name="Eisen J.A."/>
            <person name="Markowitz V."/>
            <person name="Kyrpides N.C."/>
            <person name="Klenk H.P."/>
            <person name="Hugenholtz P."/>
        </authorList>
    </citation>
    <scope>NUCLEOTIDE SEQUENCE [LARGE SCALE GENOMIC DNA]</scope>
    <source>
        <strain evidence="3">ATCC 29202 / DSM 20476 / NCTC 11029 / RHS 1</strain>
    </source>
</reference>
<dbReference type="Proteomes" id="UP000002026">
    <property type="component" value="Chromosome"/>
</dbReference>
<dbReference type="EMBL" id="CP001684">
    <property type="protein sequence ID" value="ACV22554.1"/>
    <property type="molecule type" value="Genomic_DNA"/>
</dbReference>
<dbReference type="InterPro" id="IPR025404">
    <property type="entry name" value="DUF4130"/>
</dbReference>
<feature type="domain" description="DUF4130" evidence="1">
    <location>
        <begin position="89"/>
        <end position="245"/>
    </location>
</feature>
<dbReference type="AlphaFoldDB" id="C7N6L9"/>
<proteinExistence type="predicted"/>
<accession>C7N6L9</accession>
<dbReference type="STRING" id="471855.Shel_15340"/>
<dbReference type="NCBIfam" id="TIGR03915">
    <property type="entry name" value="SAM_7_link_chp"/>
    <property type="match status" value="1"/>
</dbReference>
<dbReference type="InterPro" id="IPR023875">
    <property type="entry name" value="DNA_repair_put"/>
</dbReference>
<name>C7N6L9_SLAHD</name>
<gene>
    <name evidence="2" type="ordered locus">Shel_15340</name>
</gene>
<dbReference type="RefSeq" id="WP_012798656.1">
    <property type="nucleotide sequence ID" value="NC_013165.1"/>
</dbReference>
<dbReference type="eggNOG" id="ENOG5030SQ6">
    <property type="taxonomic scope" value="Bacteria"/>
</dbReference>
<evidence type="ECO:0000313" key="3">
    <source>
        <dbReference type="Proteomes" id="UP000002026"/>
    </source>
</evidence>
<keyword evidence="3" id="KW-1185">Reference proteome</keyword>